<gene>
    <name evidence="10" type="primary">WWC3</name>
</gene>
<dbReference type="PANTHER" id="PTHR14791">
    <property type="entry name" value="BOMB/KIRA PROTEINS"/>
    <property type="match status" value="1"/>
</dbReference>
<dbReference type="Pfam" id="PF00397">
    <property type="entry name" value="WW"/>
    <property type="match status" value="1"/>
</dbReference>
<evidence type="ECO:0000259" key="8">
    <source>
        <dbReference type="PROSITE" id="PS50004"/>
    </source>
</evidence>
<comment type="subcellular location">
    <subcellularLocation>
        <location evidence="1">Cytoplasm</location>
    </subcellularLocation>
</comment>
<keyword evidence="3" id="KW-0805">Transcription regulation</keyword>
<evidence type="ECO:0000256" key="5">
    <source>
        <dbReference type="ARBA" id="ARBA00023163"/>
    </source>
</evidence>
<feature type="coiled-coil region" evidence="6">
    <location>
        <begin position="363"/>
        <end position="445"/>
    </location>
</feature>
<evidence type="ECO:0000256" key="4">
    <source>
        <dbReference type="ARBA" id="ARBA00023054"/>
    </source>
</evidence>
<feature type="compositionally biased region" description="Basic and acidic residues" evidence="7">
    <location>
        <begin position="706"/>
        <end position="718"/>
    </location>
</feature>
<dbReference type="InterPro" id="IPR001202">
    <property type="entry name" value="WW_dom"/>
</dbReference>
<evidence type="ECO:0000256" key="2">
    <source>
        <dbReference type="ARBA" id="ARBA00022490"/>
    </source>
</evidence>
<feature type="region of interest" description="Disordered" evidence="7">
    <location>
        <begin position="485"/>
        <end position="509"/>
    </location>
</feature>
<dbReference type="InterPro" id="IPR035892">
    <property type="entry name" value="C2_domain_sf"/>
</dbReference>
<feature type="region of interest" description="Disordered" evidence="7">
    <location>
        <begin position="966"/>
        <end position="1014"/>
    </location>
</feature>
<evidence type="ECO:0000256" key="1">
    <source>
        <dbReference type="ARBA" id="ARBA00004496"/>
    </source>
</evidence>
<dbReference type="InterPro" id="IPR051105">
    <property type="entry name" value="WWC/KIBRA_Hippo_Reg"/>
</dbReference>
<dbReference type="Gene3D" id="2.60.40.150">
    <property type="entry name" value="C2 domain"/>
    <property type="match status" value="1"/>
</dbReference>
<feature type="region of interest" description="Disordered" evidence="7">
    <location>
        <begin position="628"/>
        <end position="668"/>
    </location>
</feature>
<protein>
    <recommendedName>
        <fullName evidence="12">WWC family member 3</fullName>
    </recommendedName>
</protein>
<dbReference type="PROSITE" id="PS50020">
    <property type="entry name" value="WW_DOMAIN_2"/>
    <property type="match status" value="2"/>
</dbReference>
<evidence type="ECO:0000256" key="7">
    <source>
        <dbReference type="SAM" id="MobiDB-lite"/>
    </source>
</evidence>
<dbReference type="CDD" id="cd00201">
    <property type="entry name" value="WW"/>
    <property type="match status" value="2"/>
</dbReference>
<sequence length="1364" mass="151976">MPWLSGGRRRRRGEPREAPREPQPPAQPAREPPPPAPPAAAPAPSAPSAPPPPRARESAELPLPAGWEEARDYDGRVFYIDHNTRQTSWIDPRDRITKPLTFADCVGDELPLGWETVYDKQIGIYYMDHINKLTQIEDPREQWRREQERMLKEYLIVAQEALNAKKEIYQIKQQRFELAQEEYQQLHKMCEDDSRSYASSFSGYSTNTKYDPYQIKAEIASRRDRLSRLKRELTQMKQELQYKEKGVETLQEIDRKMSSTHTNYKLDEAQAIMSELRTIKKAICTGEKERRDLMQSLAKLTDGFRNSFSLTDPLPEFPHNPGVLGDSLPQQFCDAGSQTDIVGEFVFDDKTRLVDRVRLNWQYEEARKRVSTIQQQLAQLDNESWPGLAEADRDRLQLIKEKEALLQELQLIVQQRRPAEDVARLEEERRRLEEEIQRARATSVQGATERILLQEKRNCLLMQLEEATRLASYLQSQLKSLSASTLTVSSGSSRGSLASSRGSLASSRGSLSSVSFTDIYGLPQYERPDAECGQLLRFDLIPFDSLGRDAPFFEPPGPSGFHRQRRSLDTPQSLASLSSRSSLSSLSPPSSPLDTPFLPASRDSPLAQLGDSLEVPGLGALDRLRAQASALGDEDSQGTASLQPHGFPGDGEGPRERGPQAAAAPVGATVTLREDSATRLERRARHVSACLSDYSLASDSGVFEPPSKRSEDTEESAHGDACGNEGPQIHVGFLLDTASECLLVNVFQLKNFAGLVMKEDCKVHIRVYLPPIDSGTPNTYCSKALGFQAPLVFNEIFRIPVHSSMLTLKSLQLYVCSVNQQLQEELLGIAQINLADYDGSGEMQLRWYAVQVFGSCGPPGPGAAARDPAPAVAGKTDAVTALLARTTAQLQAVERELAEERVKLEYTEDEILEMERKEELAEAVSERSWQADSVDSGCSSCAQTSPPHPEPCCVGADPIRGHTFAGQADPYSPEKFQPPPRKVDKETNTEDVFPEEVASLPKERPGRRARGSPFVRSSTIVRSQTFSPGARSQYVCRLYRSDSDSSTLPRKSPFVRNTLERRTLRYKQPCRASLAELMARTSLDLELDLQASRTRQRQLNEEICALRELRQRLEDAQLRGQTDLPHWVLRDERFRSLLKEAERQTRQTKLDFHQEQAAEKMLRKASKGVCQLRGQNHKEPVQVQTFRGRDAQTISPWQNCPAADGAAEQVTPGAGPQLSRLSAPAENRLPPDLGVWRARHARLGHTAPWPCKCVLEALPGRCSSAAATPSSLRRRGASGGFSGTPHQVATWGKPPVPMQKALTPGLSHNSHCPACAGFCWECARTPGLVICFFNPYFGASPRGACVCHLSSYFSRVPARVRLCT</sequence>
<dbReference type="SUPFAM" id="SSF51045">
    <property type="entry name" value="WW domain"/>
    <property type="match status" value="2"/>
</dbReference>
<proteinExistence type="predicted"/>
<dbReference type="InterPro" id="IPR036020">
    <property type="entry name" value="WW_dom_sf"/>
</dbReference>
<feature type="compositionally biased region" description="Pro residues" evidence="7">
    <location>
        <begin position="21"/>
        <end position="53"/>
    </location>
</feature>
<feature type="region of interest" description="Disordered" evidence="7">
    <location>
        <begin position="1273"/>
        <end position="1296"/>
    </location>
</feature>
<evidence type="ECO:0008006" key="12">
    <source>
        <dbReference type="Google" id="ProtNLM"/>
    </source>
</evidence>
<dbReference type="Gene3D" id="2.20.70.10">
    <property type="match status" value="2"/>
</dbReference>
<keyword evidence="2" id="KW-0963">Cytoplasm</keyword>
<reference evidence="10" key="3">
    <citation type="submission" date="2025-09" db="UniProtKB">
        <authorList>
            <consortium name="Ensembl"/>
        </authorList>
    </citation>
    <scope>IDENTIFICATION</scope>
    <source>
        <strain evidence="10">breed Abyssinian</strain>
    </source>
</reference>
<evidence type="ECO:0000256" key="3">
    <source>
        <dbReference type="ARBA" id="ARBA00023015"/>
    </source>
</evidence>
<feature type="coiled-coil region" evidence="6">
    <location>
        <begin position="883"/>
        <end position="917"/>
    </location>
</feature>
<keyword evidence="5" id="KW-0804">Transcription</keyword>
<dbReference type="InterPro" id="IPR000008">
    <property type="entry name" value="C2_dom"/>
</dbReference>
<feature type="compositionally biased region" description="Low complexity" evidence="7">
    <location>
        <begin position="571"/>
        <end position="599"/>
    </location>
</feature>
<feature type="domain" description="C2" evidence="8">
    <location>
        <begin position="723"/>
        <end position="848"/>
    </location>
</feature>
<dbReference type="SMART" id="SM00456">
    <property type="entry name" value="WW"/>
    <property type="match status" value="2"/>
</dbReference>
<dbReference type="GeneTree" id="ENSGT00410000025556"/>
<dbReference type="Pfam" id="PF25802">
    <property type="entry name" value="WWC1"/>
    <property type="match status" value="1"/>
</dbReference>
<organism evidence="10 11">
    <name type="scientific">Felis catus</name>
    <name type="common">Cat</name>
    <name type="synonym">Felis silvestris catus</name>
    <dbReference type="NCBI Taxonomy" id="9685"/>
    <lineage>
        <taxon>Eukaryota</taxon>
        <taxon>Metazoa</taxon>
        <taxon>Chordata</taxon>
        <taxon>Craniata</taxon>
        <taxon>Vertebrata</taxon>
        <taxon>Euteleostomi</taxon>
        <taxon>Mammalia</taxon>
        <taxon>Eutheria</taxon>
        <taxon>Laurasiatheria</taxon>
        <taxon>Carnivora</taxon>
        <taxon>Feliformia</taxon>
        <taxon>Felidae</taxon>
        <taxon>Felinae</taxon>
        <taxon>Felis</taxon>
    </lineage>
</organism>
<dbReference type="SUPFAM" id="SSF49562">
    <property type="entry name" value="C2 domain (Calcium/lipid-binding domain, CaLB)"/>
    <property type="match status" value="1"/>
</dbReference>
<evidence type="ECO:0000259" key="9">
    <source>
        <dbReference type="PROSITE" id="PS50020"/>
    </source>
</evidence>
<feature type="region of interest" description="Disordered" evidence="7">
    <location>
        <begin position="699"/>
        <end position="723"/>
    </location>
</feature>
<dbReference type="PROSITE" id="PS01159">
    <property type="entry name" value="WW_DOMAIN_1"/>
    <property type="match status" value="1"/>
</dbReference>
<feature type="region of interest" description="Disordered" evidence="7">
    <location>
        <begin position="1"/>
        <end position="63"/>
    </location>
</feature>
<reference evidence="10 11" key="1">
    <citation type="submission" date="2021-02" db="EMBL/GenBank/DDBJ databases">
        <title>Safari Cat Assemblies.</title>
        <authorList>
            <person name="Bredemeyer K.R."/>
            <person name="Murphy W.J."/>
        </authorList>
    </citation>
    <scope>NUCLEOTIDE SEQUENCE [LARGE SCALE GENOMIC DNA]</scope>
</reference>
<dbReference type="PANTHER" id="PTHR14791:SF25">
    <property type="entry name" value="PROTEIN WWC3"/>
    <property type="match status" value="1"/>
</dbReference>
<feature type="region of interest" description="Disordered" evidence="7">
    <location>
        <begin position="552"/>
        <end position="611"/>
    </location>
</feature>
<feature type="coiled-coil region" evidence="6">
    <location>
        <begin position="219"/>
        <end position="246"/>
    </location>
</feature>
<feature type="domain" description="WW" evidence="9">
    <location>
        <begin position="108"/>
        <end position="141"/>
    </location>
</feature>
<dbReference type="InterPro" id="IPR037771">
    <property type="entry name" value="C2_WWC"/>
</dbReference>
<dbReference type="Proteomes" id="UP000823872">
    <property type="component" value="Chromosome X"/>
</dbReference>
<dbReference type="InterPro" id="IPR057747">
    <property type="entry name" value="WWC1_hairpin"/>
</dbReference>
<evidence type="ECO:0000313" key="11">
    <source>
        <dbReference type="Proteomes" id="UP000823872"/>
    </source>
</evidence>
<evidence type="ECO:0000256" key="6">
    <source>
        <dbReference type="SAM" id="Coils"/>
    </source>
</evidence>
<keyword evidence="11" id="KW-1185">Reference proteome</keyword>
<keyword evidence="4 6" id="KW-0175">Coiled coil</keyword>
<accession>A0ABI7VVH0</accession>
<name>A0ABI7VVH0_FELCA</name>
<dbReference type="CDD" id="cd08680">
    <property type="entry name" value="C2_Kibra"/>
    <property type="match status" value="1"/>
</dbReference>
<feature type="domain" description="WW" evidence="9">
    <location>
        <begin position="61"/>
        <end position="94"/>
    </location>
</feature>
<dbReference type="Ensembl" id="ENSFCTT00005003519.1">
    <property type="protein sequence ID" value="ENSFCTP00005002114.1"/>
    <property type="gene ID" value="ENSFCTG00005001370.1"/>
</dbReference>
<reference evidence="10" key="2">
    <citation type="submission" date="2025-08" db="UniProtKB">
        <authorList>
            <consortium name="Ensembl"/>
        </authorList>
    </citation>
    <scope>IDENTIFICATION</scope>
    <source>
        <strain evidence="10">breed Abyssinian</strain>
    </source>
</reference>
<dbReference type="PROSITE" id="PS50004">
    <property type="entry name" value="C2"/>
    <property type="match status" value="1"/>
</dbReference>
<evidence type="ECO:0000313" key="10">
    <source>
        <dbReference type="Ensembl" id="ENSFCTP00005002114.1"/>
    </source>
</evidence>